<gene>
    <name evidence="1" type="ORF">KUA55_04720</name>
</gene>
<evidence type="ECO:0008006" key="3">
    <source>
        <dbReference type="Google" id="ProtNLM"/>
    </source>
</evidence>
<dbReference type="EMBL" id="JAHUZB010000002">
    <property type="protein sequence ID" value="MBV7389973.1"/>
    <property type="molecule type" value="Genomic_DNA"/>
</dbReference>
<evidence type="ECO:0000313" key="2">
    <source>
        <dbReference type="Proteomes" id="UP000774130"/>
    </source>
</evidence>
<proteinExistence type="predicted"/>
<dbReference type="Proteomes" id="UP000774130">
    <property type="component" value="Unassembled WGS sequence"/>
</dbReference>
<evidence type="ECO:0000313" key="1">
    <source>
        <dbReference type="EMBL" id="MBV7389973.1"/>
    </source>
</evidence>
<dbReference type="RefSeq" id="WP_218325030.1">
    <property type="nucleotide sequence ID" value="NZ_JAHUZB010000002.1"/>
</dbReference>
<keyword evidence="2" id="KW-1185">Reference proteome</keyword>
<sequence length="97" mass="11599">MTINFDEKMRQLHEEFGGISPEEKKELKLRLKKNNLLAFRKIEKIKHDLLRLEAKRGQLCCTVSHEAEIQELEDKIIQKKREFLTILIKAKQTKIKR</sequence>
<protein>
    <recommendedName>
        <fullName evidence="3">DUF465 domain-containing protein</fullName>
    </recommendedName>
</protein>
<organism evidence="1 2">
    <name type="scientific">Enterococcus alishanensis</name>
    <dbReference type="NCBI Taxonomy" id="1303817"/>
    <lineage>
        <taxon>Bacteria</taxon>
        <taxon>Bacillati</taxon>
        <taxon>Bacillota</taxon>
        <taxon>Bacilli</taxon>
        <taxon>Lactobacillales</taxon>
        <taxon>Enterococcaceae</taxon>
        <taxon>Enterococcus</taxon>
    </lineage>
</organism>
<comment type="caution">
    <text evidence="1">The sequence shown here is derived from an EMBL/GenBank/DDBJ whole genome shotgun (WGS) entry which is preliminary data.</text>
</comment>
<reference evidence="1 2" key="1">
    <citation type="submission" date="2021-06" db="EMBL/GenBank/DDBJ databases">
        <title>Enterococcus alishanensis sp. nov., a novel lactic acid bacterium isolated from fresh coffee beans.</title>
        <authorList>
            <person name="Chen Y.-S."/>
        </authorList>
    </citation>
    <scope>NUCLEOTIDE SEQUENCE [LARGE SCALE GENOMIC DNA]</scope>
    <source>
        <strain evidence="1 2">ALS3</strain>
    </source>
</reference>
<accession>A0ABS6TAQ1</accession>
<name>A0ABS6TAQ1_9ENTE</name>